<evidence type="ECO:0000259" key="6">
    <source>
        <dbReference type="Pfam" id="PF07291"/>
    </source>
</evidence>
<keyword evidence="8" id="KW-1185">Reference proteome</keyword>
<organism evidence="7 8">
    <name type="scientific">Mucilaginibacter psychrotolerans</name>
    <dbReference type="NCBI Taxonomy" id="1524096"/>
    <lineage>
        <taxon>Bacteria</taxon>
        <taxon>Pseudomonadati</taxon>
        <taxon>Bacteroidota</taxon>
        <taxon>Sphingobacteriia</taxon>
        <taxon>Sphingobacteriales</taxon>
        <taxon>Sphingobacteriaceae</taxon>
        <taxon>Mucilaginibacter</taxon>
    </lineage>
</organism>
<evidence type="ECO:0000256" key="2">
    <source>
        <dbReference type="ARBA" id="ARBA00022692"/>
    </source>
</evidence>
<evidence type="ECO:0000313" key="7">
    <source>
        <dbReference type="EMBL" id="TFF37721.1"/>
    </source>
</evidence>
<evidence type="ECO:0000256" key="4">
    <source>
        <dbReference type="ARBA" id="ARBA00023136"/>
    </source>
</evidence>
<comment type="subcellular location">
    <subcellularLocation>
        <location evidence="1">Membrane</location>
        <topology evidence="1">Multi-pass membrane protein</topology>
    </subcellularLocation>
</comment>
<gene>
    <name evidence="7" type="ORF">E2R66_11170</name>
</gene>
<dbReference type="EMBL" id="SOZE01000009">
    <property type="protein sequence ID" value="TFF37721.1"/>
    <property type="molecule type" value="Genomic_DNA"/>
</dbReference>
<dbReference type="RefSeq" id="WP_134737924.1">
    <property type="nucleotide sequence ID" value="NZ_SOZE01000009.1"/>
</dbReference>
<evidence type="ECO:0000313" key="8">
    <source>
        <dbReference type="Proteomes" id="UP000297540"/>
    </source>
</evidence>
<feature type="transmembrane region" description="Helical" evidence="5">
    <location>
        <begin position="12"/>
        <end position="32"/>
    </location>
</feature>
<dbReference type="OrthoDB" id="673785at2"/>
<comment type="caution">
    <text evidence="7">The sequence shown here is derived from an EMBL/GenBank/DDBJ whole genome shotgun (WGS) entry which is preliminary data.</text>
</comment>
<keyword evidence="4 5" id="KW-0472">Membrane</keyword>
<feature type="transmembrane region" description="Helical" evidence="5">
    <location>
        <begin position="82"/>
        <end position="104"/>
    </location>
</feature>
<sequence>MKRRFALTESTKEWLITAIRLVCMFLFLYTAYAKLVDHDRFLKGLSGVHLISGLAVFISWFVPLIEILTFILLLIPYTAKSGLYLFLAMMVVFTGYISGVLLWAKTIPCHCGGVIENLSWTQHLWFNLAFIGLAIIALRLHKSNNQ</sequence>
<feature type="transmembrane region" description="Helical" evidence="5">
    <location>
        <begin position="52"/>
        <end position="75"/>
    </location>
</feature>
<protein>
    <recommendedName>
        <fullName evidence="6">Methylamine utilisation protein MauE domain-containing protein</fullName>
    </recommendedName>
</protein>
<proteinExistence type="predicted"/>
<feature type="transmembrane region" description="Helical" evidence="5">
    <location>
        <begin position="124"/>
        <end position="141"/>
    </location>
</feature>
<dbReference type="GO" id="GO:0016020">
    <property type="term" value="C:membrane"/>
    <property type="evidence" value="ECO:0007669"/>
    <property type="project" value="UniProtKB-SubCell"/>
</dbReference>
<dbReference type="InterPro" id="IPR009908">
    <property type="entry name" value="Methylamine_util_MauE"/>
</dbReference>
<reference evidence="7 8" key="1">
    <citation type="journal article" date="2017" name="Int. J. Syst. Evol. Microbiol.">
        <title>Mucilaginibacterpsychrotolerans sp. nov., isolated from peatlands.</title>
        <authorList>
            <person name="Deng Y."/>
            <person name="Shen L."/>
            <person name="Xu B."/>
            <person name="Liu Y."/>
            <person name="Gu Z."/>
            <person name="Liu H."/>
            <person name="Zhou Y."/>
        </authorList>
    </citation>
    <scope>NUCLEOTIDE SEQUENCE [LARGE SCALE GENOMIC DNA]</scope>
    <source>
        <strain evidence="7 8">NH7-4</strain>
    </source>
</reference>
<feature type="domain" description="Methylamine utilisation protein MauE" evidence="6">
    <location>
        <begin position="13"/>
        <end position="138"/>
    </location>
</feature>
<dbReference type="Proteomes" id="UP000297540">
    <property type="component" value="Unassembled WGS sequence"/>
</dbReference>
<evidence type="ECO:0000256" key="1">
    <source>
        <dbReference type="ARBA" id="ARBA00004141"/>
    </source>
</evidence>
<accession>A0A4Y8SGA9</accession>
<keyword evidence="3 5" id="KW-1133">Transmembrane helix</keyword>
<dbReference type="GO" id="GO:0030416">
    <property type="term" value="P:methylamine metabolic process"/>
    <property type="evidence" value="ECO:0007669"/>
    <property type="project" value="InterPro"/>
</dbReference>
<dbReference type="AlphaFoldDB" id="A0A4Y8SGA9"/>
<evidence type="ECO:0000256" key="5">
    <source>
        <dbReference type="SAM" id="Phobius"/>
    </source>
</evidence>
<keyword evidence="2 5" id="KW-0812">Transmembrane</keyword>
<evidence type="ECO:0000256" key="3">
    <source>
        <dbReference type="ARBA" id="ARBA00022989"/>
    </source>
</evidence>
<name>A0A4Y8SGA9_9SPHI</name>
<dbReference type="Pfam" id="PF07291">
    <property type="entry name" value="MauE"/>
    <property type="match status" value="1"/>
</dbReference>